<dbReference type="Proteomes" id="UP000305948">
    <property type="component" value="Unassembled WGS sequence"/>
</dbReference>
<dbReference type="OrthoDB" id="3256800at2759"/>
<feature type="transmembrane region" description="Helical" evidence="1">
    <location>
        <begin position="240"/>
        <end position="260"/>
    </location>
</feature>
<evidence type="ECO:0000313" key="4">
    <source>
        <dbReference type="Proteomes" id="UP000305948"/>
    </source>
</evidence>
<feature type="transmembrane region" description="Helical" evidence="1">
    <location>
        <begin position="117"/>
        <end position="137"/>
    </location>
</feature>
<accession>A0A5C3N7J7</accession>
<gene>
    <name evidence="3" type="ORF">OE88DRAFT_1355627</name>
</gene>
<keyword evidence="1" id="KW-0472">Membrane</keyword>
<organism evidence="3 4">
    <name type="scientific">Heliocybe sulcata</name>
    <dbReference type="NCBI Taxonomy" id="5364"/>
    <lineage>
        <taxon>Eukaryota</taxon>
        <taxon>Fungi</taxon>
        <taxon>Dikarya</taxon>
        <taxon>Basidiomycota</taxon>
        <taxon>Agaricomycotina</taxon>
        <taxon>Agaricomycetes</taxon>
        <taxon>Gloeophyllales</taxon>
        <taxon>Gloeophyllaceae</taxon>
        <taxon>Heliocybe</taxon>
    </lineage>
</organism>
<dbReference type="EMBL" id="ML213508">
    <property type="protein sequence ID" value="TFK53222.1"/>
    <property type="molecule type" value="Genomic_DNA"/>
</dbReference>
<feature type="domain" description="DUF6533" evidence="2">
    <location>
        <begin position="17"/>
        <end position="62"/>
    </location>
</feature>
<feature type="transmembrane region" description="Helical" evidence="1">
    <location>
        <begin position="51"/>
        <end position="72"/>
    </location>
</feature>
<dbReference type="AlphaFoldDB" id="A0A5C3N7J7"/>
<evidence type="ECO:0000259" key="2">
    <source>
        <dbReference type="Pfam" id="PF20151"/>
    </source>
</evidence>
<keyword evidence="1" id="KW-1133">Transmembrane helix</keyword>
<evidence type="ECO:0000256" key="1">
    <source>
        <dbReference type="SAM" id="Phobius"/>
    </source>
</evidence>
<dbReference type="Pfam" id="PF20151">
    <property type="entry name" value="DUF6533"/>
    <property type="match status" value="1"/>
</dbReference>
<keyword evidence="1" id="KW-0812">Transmembrane</keyword>
<proteinExistence type="predicted"/>
<sequence length="336" mass="37101">MEKEILATLRAIELSSYSFCAATALYAHHFVTTIGAEVECVWSAPWTTMKILYLINRYFGLAVVISNTALAWLQTAGHISCNSFHFFVATVVTILILVVQMILQVRARAILKNKRAHVNAITALFVLEIGSVVGLSVRYSKAATMRFLKIEFCDTRLSLSLVPAMAFDAVVALVIVYKAVRHTIQRRHMDIPASWGYGGRLLVTLTRDSIQYYICILFVFTVVVLRDFKASDAFDVPSLILFPWVTVVPTASATCMILRLHRAARTGGITTSPTRASTVIELDEIVPDAGDAPLRSSCVPGEWAQLTLQLSRAFAGRLRSRGDGEEGREVRSDSLA</sequence>
<dbReference type="InterPro" id="IPR045340">
    <property type="entry name" value="DUF6533"/>
</dbReference>
<evidence type="ECO:0000313" key="3">
    <source>
        <dbReference type="EMBL" id="TFK53222.1"/>
    </source>
</evidence>
<feature type="transmembrane region" description="Helical" evidence="1">
    <location>
        <begin position="210"/>
        <end position="228"/>
    </location>
</feature>
<keyword evidence="4" id="KW-1185">Reference proteome</keyword>
<protein>
    <recommendedName>
        <fullName evidence="2">DUF6533 domain-containing protein</fullName>
    </recommendedName>
</protein>
<feature type="transmembrane region" description="Helical" evidence="1">
    <location>
        <begin position="84"/>
        <end position="105"/>
    </location>
</feature>
<reference evidence="3 4" key="1">
    <citation type="journal article" date="2019" name="Nat. Ecol. Evol.">
        <title>Megaphylogeny resolves global patterns of mushroom evolution.</title>
        <authorList>
            <person name="Varga T."/>
            <person name="Krizsan K."/>
            <person name="Foldi C."/>
            <person name="Dima B."/>
            <person name="Sanchez-Garcia M."/>
            <person name="Sanchez-Ramirez S."/>
            <person name="Szollosi G.J."/>
            <person name="Szarkandi J.G."/>
            <person name="Papp V."/>
            <person name="Albert L."/>
            <person name="Andreopoulos W."/>
            <person name="Angelini C."/>
            <person name="Antonin V."/>
            <person name="Barry K.W."/>
            <person name="Bougher N.L."/>
            <person name="Buchanan P."/>
            <person name="Buyck B."/>
            <person name="Bense V."/>
            <person name="Catcheside P."/>
            <person name="Chovatia M."/>
            <person name="Cooper J."/>
            <person name="Damon W."/>
            <person name="Desjardin D."/>
            <person name="Finy P."/>
            <person name="Geml J."/>
            <person name="Haridas S."/>
            <person name="Hughes K."/>
            <person name="Justo A."/>
            <person name="Karasinski D."/>
            <person name="Kautmanova I."/>
            <person name="Kiss B."/>
            <person name="Kocsube S."/>
            <person name="Kotiranta H."/>
            <person name="LaButti K.M."/>
            <person name="Lechner B.E."/>
            <person name="Liimatainen K."/>
            <person name="Lipzen A."/>
            <person name="Lukacs Z."/>
            <person name="Mihaltcheva S."/>
            <person name="Morgado L.N."/>
            <person name="Niskanen T."/>
            <person name="Noordeloos M.E."/>
            <person name="Ohm R.A."/>
            <person name="Ortiz-Santana B."/>
            <person name="Ovrebo C."/>
            <person name="Racz N."/>
            <person name="Riley R."/>
            <person name="Savchenko A."/>
            <person name="Shiryaev A."/>
            <person name="Soop K."/>
            <person name="Spirin V."/>
            <person name="Szebenyi C."/>
            <person name="Tomsovsky M."/>
            <person name="Tulloss R.E."/>
            <person name="Uehling J."/>
            <person name="Grigoriev I.V."/>
            <person name="Vagvolgyi C."/>
            <person name="Papp T."/>
            <person name="Martin F.M."/>
            <person name="Miettinen O."/>
            <person name="Hibbett D.S."/>
            <person name="Nagy L.G."/>
        </authorList>
    </citation>
    <scope>NUCLEOTIDE SEQUENCE [LARGE SCALE GENOMIC DNA]</scope>
    <source>
        <strain evidence="3 4">OMC1185</strain>
    </source>
</reference>
<feature type="transmembrane region" description="Helical" evidence="1">
    <location>
        <begin position="157"/>
        <end position="180"/>
    </location>
</feature>
<name>A0A5C3N7J7_9AGAM</name>